<feature type="compositionally biased region" description="Basic residues" evidence="1">
    <location>
        <begin position="78"/>
        <end position="90"/>
    </location>
</feature>
<feature type="domain" description="Neprosin activation peptide" evidence="3">
    <location>
        <begin position="42"/>
        <end position="105"/>
    </location>
</feature>
<evidence type="ECO:0000313" key="4">
    <source>
        <dbReference type="EMBL" id="EOA22305.1"/>
    </source>
</evidence>
<dbReference type="AlphaFoldDB" id="R0HBA5"/>
<evidence type="ECO:0000256" key="2">
    <source>
        <dbReference type="SAM" id="SignalP"/>
    </source>
</evidence>
<evidence type="ECO:0000259" key="3">
    <source>
        <dbReference type="Pfam" id="PF14365"/>
    </source>
</evidence>
<protein>
    <recommendedName>
        <fullName evidence="3">Neprosin activation peptide domain-containing protein</fullName>
    </recommendedName>
</protein>
<name>R0HBA5_9BRAS</name>
<gene>
    <name evidence="4" type="ORF">CARUB_v10002907mg</name>
</gene>
<dbReference type="EMBL" id="KB870810">
    <property type="protein sequence ID" value="EOA22305.1"/>
    <property type="molecule type" value="Genomic_DNA"/>
</dbReference>
<evidence type="ECO:0000313" key="5">
    <source>
        <dbReference type="Proteomes" id="UP000029121"/>
    </source>
</evidence>
<feature type="non-terminal residue" evidence="4">
    <location>
        <position position="124"/>
    </location>
</feature>
<feature type="chain" id="PRO_5004342988" description="Neprosin activation peptide domain-containing protein" evidence="2">
    <location>
        <begin position="26"/>
        <end position="124"/>
    </location>
</feature>
<reference evidence="5" key="1">
    <citation type="journal article" date="2013" name="Nat. Genet.">
        <title>The Capsella rubella genome and the genomic consequences of rapid mating system evolution.</title>
        <authorList>
            <person name="Slotte T."/>
            <person name="Hazzouri K.M."/>
            <person name="Agren J.A."/>
            <person name="Koenig D."/>
            <person name="Maumus F."/>
            <person name="Guo Y.L."/>
            <person name="Steige K."/>
            <person name="Platts A.E."/>
            <person name="Escobar J.S."/>
            <person name="Newman L.K."/>
            <person name="Wang W."/>
            <person name="Mandakova T."/>
            <person name="Vello E."/>
            <person name="Smith L.M."/>
            <person name="Henz S.R."/>
            <person name="Steffen J."/>
            <person name="Takuno S."/>
            <person name="Brandvain Y."/>
            <person name="Coop G."/>
            <person name="Andolfatto P."/>
            <person name="Hu T.T."/>
            <person name="Blanchette M."/>
            <person name="Clark R.M."/>
            <person name="Quesneville H."/>
            <person name="Nordborg M."/>
            <person name="Gaut B.S."/>
            <person name="Lysak M.A."/>
            <person name="Jenkins J."/>
            <person name="Grimwood J."/>
            <person name="Chapman J."/>
            <person name="Prochnik S."/>
            <person name="Shu S."/>
            <person name="Rokhsar D."/>
            <person name="Schmutz J."/>
            <person name="Weigel D."/>
            <person name="Wright S.I."/>
        </authorList>
    </citation>
    <scope>NUCLEOTIDE SEQUENCE [LARGE SCALE GENOMIC DNA]</scope>
    <source>
        <strain evidence="5">cv. Monte Gargano</strain>
    </source>
</reference>
<dbReference type="InterPro" id="IPR053168">
    <property type="entry name" value="Glutamic_endopeptidase"/>
</dbReference>
<dbReference type="PANTHER" id="PTHR31589">
    <property type="entry name" value="PROTEIN, PUTATIVE (DUF239)-RELATED-RELATED"/>
    <property type="match status" value="1"/>
</dbReference>
<dbReference type="KEGG" id="crb:17884321"/>
<dbReference type="Proteomes" id="UP000029121">
    <property type="component" value="Unassembled WGS sequence"/>
</dbReference>
<accession>R0HBA5</accession>
<evidence type="ECO:0000256" key="1">
    <source>
        <dbReference type="SAM" id="MobiDB-lite"/>
    </source>
</evidence>
<proteinExistence type="predicted"/>
<feature type="signal peptide" evidence="2">
    <location>
        <begin position="1"/>
        <end position="25"/>
    </location>
</feature>
<dbReference type="STRING" id="81985.R0HBA5"/>
<feature type="region of interest" description="Disordered" evidence="1">
    <location>
        <begin position="68"/>
        <end position="104"/>
    </location>
</feature>
<sequence length="124" mass="14007">MTKLIKIALVLIFLHILFSTALVRSDQSVLPIRSFTIGENATYDCVDINKQPGLGHPLLQNHTIQMKPSVSRHELRHQNGKNKSYSKTHITKCPDGTVPIMRNSNKYNTKKYSHPLTFDSPGSH</sequence>
<organism evidence="4 5">
    <name type="scientific">Capsella rubella</name>
    <dbReference type="NCBI Taxonomy" id="81985"/>
    <lineage>
        <taxon>Eukaryota</taxon>
        <taxon>Viridiplantae</taxon>
        <taxon>Streptophyta</taxon>
        <taxon>Embryophyta</taxon>
        <taxon>Tracheophyta</taxon>
        <taxon>Spermatophyta</taxon>
        <taxon>Magnoliopsida</taxon>
        <taxon>eudicotyledons</taxon>
        <taxon>Gunneridae</taxon>
        <taxon>Pentapetalae</taxon>
        <taxon>rosids</taxon>
        <taxon>malvids</taxon>
        <taxon>Brassicales</taxon>
        <taxon>Brassicaceae</taxon>
        <taxon>Camelineae</taxon>
        <taxon>Capsella</taxon>
    </lineage>
</organism>
<dbReference type="OrthoDB" id="1022767at2759"/>
<dbReference type="InterPro" id="IPR025521">
    <property type="entry name" value="Neprosin_propep"/>
</dbReference>
<keyword evidence="5" id="KW-1185">Reference proteome</keyword>
<dbReference type="Pfam" id="PF14365">
    <property type="entry name" value="Neprosin_AP"/>
    <property type="match status" value="1"/>
</dbReference>
<keyword evidence="2" id="KW-0732">Signal</keyword>